<sequence length="650" mass="73480">MAGSHSPASDPVAELNDLECQQLRSQLAKSQQDCWELQEKFLIAEATNFALAMELKKYNCEKFKNIIESILTKKLHLEEPLAEKPTVPELLRHCRGILEDQDQELSQLRPKVQRGRNLAHILQQYLKDVLTVHDPETCTGQGFRRLLTEAVRLSASLEDLLGAENIEEEETPAQGPVADRELLEVDEMETPQSSQQETSITGAVDHLPSDSCLPEGTVQMSPDAKDTHGVLGVDGEYACSHKKEEPVTILPENQYHEVEVQEQVVTYTSSRELPEEQEQEDPEDSLDECYLTPSIFPVVSELDHSTWSSWCPLQQQDMLSAPDADEKENDNDEVEVETQALSHSSLIREIPEIEDQDVSQDSHENQYHEVEVQEQVVTYTFSLIREIPEIEDQDVSQDSHENQYHEVEVQEQVVTCTSSRELPEEQEQEDPDDSLDECYLTPSISPVVSELDHSTWSSWCSLEHQDMLSAPDANEKEHDNDEVQEETQALSHNSLIREIPEIEDQDVSQDSHENQYHEVEVPEKTVTYTSSLIREIPEIEDQDVSQDSHENQYHGVEVQEQVVRYTSSLIREIPEIEDQDVSQDSHGTCLTPALLPEASDWSHSRSTWSSLEKQPVCSALVDSECSIVNGNTPLFSQVSSVVLGCCTCVG</sequence>
<evidence type="ECO:0000256" key="1">
    <source>
        <dbReference type="ARBA" id="ARBA00038417"/>
    </source>
</evidence>
<dbReference type="PROSITE" id="PS51316">
    <property type="entry name" value="ODV"/>
    <property type="match status" value="2"/>
</dbReference>
<dbReference type="InParanoid" id="A0A5F9DGI3"/>
<feature type="region of interest" description="Disordered" evidence="2">
    <location>
        <begin position="187"/>
        <end position="229"/>
    </location>
</feature>
<name>A0A5F9DGI3_RABIT</name>
<protein>
    <recommendedName>
        <fullName evidence="3">Olduvai domain-containing protein</fullName>
    </recommendedName>
</protein>
<dbReference type="Ensembl" id="ENSOCUT00000041352.1">
    <property type="protein sequence ID" value="ENSOCUP00000044452.1"/>
    <property type="gene ID" value="ENSOCUG00000017862.4"/>
</dbReference>
<dbReference type="Pfam" id="PF06758">
    <property type="entry name" value="Olduvai"/>
    <property type="match status" value="4"/>
</dbReference>
<feature type="compositionally biased region" description="Acidic residues" evidence="2">
    <location>
        <begin position="424"/>
        <end position="436"/>
    </location>
</feature>
<dbReference type="Bgee" id="ENSOCUG00000017862">
    <property type="expression patterns" value="Expressed in testis and 3 other cell types or tissues"/>
</dbReference>
<feature type="compositionally biased region" description="Polar residues" evidence="2">
    <location>
        <begin position="190"/>
        <end position="201"/>
    </location>
</feature>
<reference evidence="4" key="2">
    <citation type="submission" date="2025-08" db="UniProtKB">
        <authorList>
            <consortium name="Ensembl"/>
        </authorList>
    </citation>
    <scope>IDENTIFICATION</scope>
    <source>
        <strain evidence="4">Thorbecke</strain>
    </source>
</reference>
<reference evidence="4 5" key="1">
    <citation type="journal article" date="2011" name="Nature">
        <title>A high-resolution map of human evolutionary constraint using 29 mammals.</title>
        <authorList>
            <person name="Lindblad-Toh K."/>
            <person name="Garber M."/>
            <person name="Zuk O."/>
            <person name="Lin M.F."/>
            <person name="Parker B.J."/>
            <person name="Washietl S."/>
            <person name="Kheradpour P."/>
            <person name="Ernst J."/>
            <person name="Jordan G."/>
            <person name="Mauceli E."/>
            <person name="Ward L.D."/>
            <person name="Lowe C.B."/>
            <person name="Holloway A.K."/>
            <person name="Clamp M."/>
            <person name="Gnerre S."/>
            <person name="Alfoldi J."/>
            <person name="Beal K."/>
            <person name="Chang J."/>
            <person name="Clawson H."/>
            <person name="Cuff J."/>
            <person name="Di Palma F."/>
            <person name="Fitzgerald S."/>
            <person name="Flicek P."/>
            <person name="Guttman M."/>
            <person name="Hubisz M.J."/>
            <person name="Jaffe D.B."/>
            <person name="Jungreis I."/>
            <person name="Kent W.J."/>
            <person name="Kostka D."/>
            <person name="Lara M."/>
            <person name="Martins A.L."/>
            <person name="Massingham T."/>
            <person name="Moltke I."/>
            <person name="Raney B.J."/>
            <person name="Rasmussen M.D."/>
            <person name="Robinson J."/>
            <person name="Stark A."/>
            <person name="Vilella A.J."/>
            <person name="Wen J."/>
            <person name="Xie X."/>
            <person name="Zody M.C."/>
            <person name="Baldwin J."/>
            <person name="Bloom T."/>
            <person name="Chin C.W."/>
            <person name="Heiman D."/>
            <person name="Nicol R."/>
            <person name="Nusbaum C."/>
            <person name="Young S."/>
            <person name="Wilkinson J."/>
            <person name="Worley K.C."/>
            <person name="Kovar C.L."/>
            <person name="Muzny D.M."/>
            <person name="Gibbs R.A."/>
            <person name="Cree A."/>
            <person name="Dihn H.H."/>
            <person name="Fowler G."/>
            <person name="Jhangiani S."/>
            <person name="Joshi V."/>
            <person name="Lee S."/>
            <person name="Lewis L.R."/>
            <person name="Nazareth L.V."/>
            <person name="Okwuonu G."/>
            <person name="Santibanez J."/>
            <person name="Warren W.C."/>
            <person name="Mardis E.R."/>
            <person name="Weinstock G.M."/>
            <person name="Wilson R.K."/>
            <person name="Delehaunty K."/>
            <person name="Dooling D."/>
            <person name="Fronik C."/>
            <person name="Fulton L."/>
            <person name="Fulton B."/>
            <person name="Graves T."/>
            <person name="Minx P."/>
            <person name="Sodergren E."/>
            <person name="Birney E."/>
            <person name="Margulies E.H."/>
            <person name="Herrero J."/>
            <person name="Green E.D."/>
            <person name="Haussler D."/>
            <person name="Siepel A."/>
            <person name="Goldman N."/>
            <person name="Pollard K.S."/>
            <person name="Pedersen J.S."/>
            <person name="Lander E.S."/>
            <person name="Kellis M."/>
        </authorList>
    </citation>
    <scope>NUCLEOTIDE SEQUENCE [LARGE SCALE GENOMIC DNA]</scope>
    <source>
        <strain evidence="4 5">Thorbecke inbred</strain>
    </source>
</reference>
<dbReference type="EMBL" id="AAGW02062622">
    <property type="status" value="NOT_ANNOTATED_CDS"/>
    <property type="molecule type" value="Genomic_DNA"/>
</dbReference>
<proteinExistence type="inferred from homology"/>
<dbReference type="PANTHER" id="PTHR14199:SF29">
    <property type="entry name" value="NEUROBLASTOMA BREAKPOINT FAMILY MEMBER 4-RELATED"/>
    <property type="match status" value="1"/>
</dbReference>
<feature type="domain" description="Olduvai" evidence="3">
    <location>
        <begin position="270"/>
        <end position="344"/>
    </location>
</feature>
<feature type="region of interest" description="Disordered" evidence="2">
    <location>
        <begin position="268"/>
        <end position="287"/>
    </location>
</feature>
<comment type="similarity">
    <text evidence="1">Belongs to the NBPF family.</text>
</comment>
<feature type="region of interest" description="Disordered" evidence="2">
    <location>
        <begin position="472"/>
        <end position="495"/>
    </location>
</feature>
<evidence type="ECO:0000256" key="2">
    <source>
        <dbReference type="SAM" id="MobiDB-lite"/>
    </source>
</evidence>
<dbReference type="AlphaFoldDB" id="A0A5F9DGI3"/>
<evidence type="ECO:0000313" key="4">
    <source>
        <dbReference type="Ensembl" id="ENSOCUP00000044452.1"/>
    </source>
</evidence>
<accession>A0A5F9DGI3</accession>
<evidence type="ECO:0000313" key="5">
    <source>
        <dbReference type="Proteomes" id="UP000001811"/>
    </source>
</evidence>
<feature type="domain" description="Olduvai" evidence="3">
    <location>
        <begin position="419"/>
        <end position="493"/>
    </location>
</feature>
<feature type="region of interest" description="Disordered" evidence="2">
    <location>
        <begin position="415"/>
        <end position="437"/>
    </location>
</feature>
<dbReference type="InterPro" id="IPR055306">
    <property type="entry name" value="NBPF"/>
</dbReference>
<evidence type="ECO:0000259" key="3">
    <source>
        <dbReference type="PROSITE" id="PS51316"/>
    </source>
</evidence>
<feature type="compositionally biased region" description="Acidic residues" evidence="2">
    <location>
        <begin position="275"/>
        <end position="287"/>
    </location>
</feature>
<keyword evidence="5" id="KW-1185">Reference proteome</keyword>
<organism evidence="4 5">
    <name type="scientific">Oryctolagus cuniculus</name>
    <name type="common">Rabbit</name>
    <dbReference type="NCBI Taxonomy" id="9986"/>
    <lineage>
        <taxon>Eukaryota</taxon>
        <taxon>Metazoa</taxon>
        <taxon>Chordata</taxon>
        <taxon>Craniata</taxon>
        <taxon>Vertebrata</taxon>
        <taxon>Euteleostomi</taxon>
        <taxon>Mammalia</taxon>
        <taxon>Eutheria</taxon>
        <taxon>Euarchontoglires</taxon>
        <taxon>Glires</taxon>
        <taxon>Lagomorpha</taxon>
        <taxon>Leporidae</taxon>
        <taxon>Oryctolagus</taxon>
    </lineage>
</organism>
<reference evidence="4" key="3">
    <citation type="submission" date="2025-09" db="UniProtKB">
        <authorList>
            <consortium name="Ensembl"/>
        </authorList>
    </citation>
    <scope>IDENTIFICATION</scope>
    <source>
        <strain evidence="4">Thorbecke</strain>
    </source>
</reference>
<dbReference type="PANTHER" id="PTHR14199">
    <property type="entry name" value="NEUROBLASTOMA BREAKPOINT FAMILY MEMBER 6-LIKE PROTEIN"/>
    <property type="match status" value="1"/>
</dbReference>
<dbReference type="Proteomes" id="UP000001811">
    <property type="component" value="Chromosome 13"/>
</dbReference>
<dbReference type="SMART" id="SM01148">
    <property type="entry name" value="DUF1220"/>
    <property type="match status" value="4"/>
</dbReference>
<dbReference type="GeneTree" id="ENSGT00420000029746"/>
<dbReference type="InterPro" id="IPR010630">
    <property type="entry name" value="Olduvai_dom"/>
</dbReference>